<gene>
    <name evidence="1" type="ORF">PRUPE_7G059500</name>
</gene>
<dbReference type="Gramene" id="ONH95258">
    <property type="protein sequence ID" value="ONH95258"/>
    <property type="gene ID" value="PRUPE_7G059500"/>
</dbReference>
<protein>
    <submittedName>
        <fullName evidence="1">Uncharacterized protein</fullName>
    </submittedName>
</protein>
<proteinExistence type="predicted"/>
<dbReference type="Proteomes" id="UP000006882">
    <property type="component" value="Chromosome G7"/>
</dbReference>
<dbReference type="AlphaFoldDB" id="A0A251N7F2"/>
<dbReference type="EMBL" id="CM007657">
    <property type="protein sequence ID" value="ONH95258.1"/>
    <property type="molecule type" value="Genomic_DNA"/>
</dbReference>
<accession>A0A251N7F2</accession>
<evidence type="ECO:0000313" key="2">
    <source>
        <dbReference type="Proteomes" id="UP000006882"/>
    </source>
</evidence>
<sequence>MHIRQHWKFKVCDYSTTIEKLHKHTYKIVSIQRITSIMYIPNQFYFDDYLILVQVETMSVLSITLLIKT</sequence>
<evidence type="ECO:0000313" key="1">
    <source>
        <dbReference type="EMBL" id="ONH95258.1"/>
    </source>
</evidence>
<name>A0A251N7F2_PRUPE</name>
<organism evidence="1 2">
    <name type="scientific">Prunus persica</name>
    <name type="common">Peach</name>
    <name type="synonym">Amygdalus persica</name>
    <dbReference type="NCBI Taxonomy" id="3760"/>
    <lineage>
        <taxon>Eukaryota</taxon>
        <taxon>Viridiplantae</taxon>
        <taxon>Streptophyta</taxon>
        <taxon>Embryophyta</taxon>
        <taxon>Tracheophyta</taxon>
        <taxon>Spermatophyta</taxon>
        <taxon>Magnoliopsida</taxon>
        <taxon>eudicotyledons</taxon>
        <taxon>Gunneridae</taxon>
        <taxon>Pentapetalae</taxon>
        <taxon>rosids</taxon>
        <taxon>fabids</taxon>
        <taxon>Rosales</taxon>
        <taxon>Rosaceae</taxon>
        <taxon>Amygdaloideae</taxon>
        <taxon>Amygdaleae</taxon>
        <taxon>Prunus</taxon>
    </lineage>
</organism>
<keyword evidence="2" id="KW-1185">Reference proteome</keyword>
<reference evidence="1 2" key="1">
    <citation type="journal article" date="2013" name="Nat. Genet.">
        <title>The high-quality draft genome of peach (Prunus persica) identifies unique patterns of genetic diversity, domestication and genome evolution.</title>
        <authorList>
            <consortium name="International Peach Genome Initiative"/>
            <person name="Verde I."/>
            <person name="Abbott A.G."/>
            <person name="Scalabrin S."/>
            <person name="Jung S."/>
            <person name="Shu S."/>
            <person name="Marroni F."/>
            <person name="Zhebentyayeva T."/>
            <person name="Dettori M.T."/>
            <person name="Grimwood J."/>
            <person name="Cattonaro F."/>
            <person name="Zuccolo A."/>
            <person name="Rossini L."/>
            <person name="Jenkins J."/>
            <person name="Vendramin E."/>
            <person name="Meisel L.A."/>
            <person name="Decroocq V."/>
            <person name="Sosinski B."/>
            <person name="Prochnik S."/>
            <person name="Mitros T."/>
            <person name="Policriti A."/>
            <person name="Cipriani G."/>
            <person name="Dondini L."/>
            <person name="Ficklin S."/>
            <person name="Goodstein D.M."/>
            <person name="Xuan P."/>
            <person name="Del Fabbro C."/>
            <person name="Aramini V."/>
            <person name="Copetti D."/>
            <person name="Gonzalez S."/>
            <person name="Horner D.S."/>
            <person name="Falchi R."/>
            <person name="Lucas S."/>
            <person name="Mica E."/>
            <person name="Maldonado J."/>
            <person name="Lazzari B."/>
            <person name="Bielenberg D."/>
            <person name="Pirona R."/>
            <person name="Miculan M."/>
            <person name="Barakat A."/>
            <person name="Testolin R."/>
            <person name="Stella A."/>
            <person name="Tartarini S."/>
            <person name="Tonutti P."/>
            <person name="Arus P."/>
            <person name="Orellana A."/>
            <person name="Wells C."/>
            <person name="Main D."/>
            <person name="Vizzotto G."/>
            <person name="Silva H."/>
            <person name="Salamini F."/>
            <person name="Schmutz J."/>
            <person name="Morgante M."/>
            <person name="Rokhsar D.S."/>
        </authorList>
    </citation>
    <scope>NUCLEOTIDE SEQUENCE [LARGE SCALE GENOMIC DNA]</scope>
    <source>
        <strain evidence="2">cv. Nemared</strain>
    </source>
</reference>